<protein>
    <submittedName>
        <fullName evidence="2">HK97 gp10 family phage protein</fullName>
    </submittedName>
</protein>
<keyword evidence="3" id="KW-1185">Reference proteome</keyword>
<dbReference type="EMBL" id="OCPC01000001">
    <property type="protein sequence ID" value="SOE08494.1"/>
    <property type="molecule type" value="Genomic_DNA"/>
</dbReference>
<reference evidence="3" key="1">
    <citation type="submission" date="2017-08" db="EMBL/GenBank/DDBJ databases">
        <authorList>
            <person name="Varghese N."/>
            <person name="Submissions S."/>
        </authorList>
    </citation>
    <scope>NUCLEOTIDE SEQUENCE [LARGE SCALE GENOMIC DNA]</scope>
    <source>
        <strain evidence="3">KCTC 23107</strain>
    </source>
</reference>
<accession>A0A286HMV6</accession>
<dbReference type="Proteomes" id="UP000219465">
    <property type="component" value="Unassembled WGS sequence"/>
</dbReference>
<name>A0A286HMV6_9HYPH</name>
<evidence type="ECO:0000313" key="3">
    <source>
        <dbReference type="Proteomes" id="UP000219465"/>
    </source>
</evidence>
<proteinExistence type="predicted"/>
<evidence type="ECO:0000313" key="2">
    <source>
        <dbReference type="EMBL" id="SOE08494.1"/>
    </source>
</evidence>
<dbReference type="Pfam" id="PF04883">
    <property type="entry name" value="HK97-gp10_like"/>
    <property type="match status" value="1"/>
</dbReference>
<dbReference type="NCBIfam" id="TIGR01725">
    <property type="entry name" value="phge_HK97_gp10"/>
    <property type="match status" value="1"/>
</dbReference>
<dbReference type="RefSeq" id="WP_097104180.1">
    <property type="nucleotide sequence ID" value="NZ_OCPC01000001.1"/>
</dbReference>
<feature type="region of interest" description="Disordered" evidence="1">
    <location>
        <begin position="58"/>
        <end position="78"/>
    </location>
</feature>
<organism evidence="2 3">
    <name type="scientific">Hoeflea halophila</name>
    <dbReference type="NCBI Taxonomy" id="714899"/>
    <lineage>
        <taxon>Bacteria</taxon>
        <taxon>Pseudomonadati</taxon>
        <taxon>Pseudomonadota</taxon>
        <taxon>Alphaproteobacteria</taxon>
        <taxon>Hyphomicrobiales</taxon>
        <taxon>Rhizobiaceae</taxon>
        <taxon>Hoeflea</taxon>
    </lineage>
</organism>
<dbReference type="AlphaFoldDB" id="A0A286HMV6"/>
<dbReference type="OrthoDB" id="8480914at2"/>
<dbReference type="InterPro" id="IPR010064">
    <property type="entry name" value="HK97-gp10_tail"/>
</dbReference>
<sequence length="142" mass="15278">MSNKDGGLASTLAAIERARKAPRAAITPALLKSANELALAQKALAETSRDTGALIDSIEVTPPGHSTPPYSQPGGSRVAGETEVIVTAGNTDVRYAHLVEFGTAKAEAQPFFWPAFRLLRKRLQNRINRVTKKAVKEAWNKS</sequence>
<evidence type="ECO:0000256" key="1">
    <source>
        <dbReference type="SAM" id="MobiDB-lite"/>
    </source>
</evidence>
<gene>
    <name evidence="2" type="ORF">SAMN05877838_0216</name>
</gene>